<dbReference type="OrthoDB" id="1108391at2759"/>
<evidence type="ECO:0000313" key="1">
    <source>
        <dbReference type="EMBL" id="CAA7033584.1"/>
    </source>
</evidence>
<name>A0A6D2J3D7_9BRAS</name>
<proteinExistence type="predicted"/>
<organism evidence="1 2">
    <name type="scientific">Microthlaspi erraticum</name>
    <dbReference type="NCBI Taxonomy" id="1685480"/>
    <lineage>
        <taxon>Eukaryota</taxon>
        <taxon>Viridiplantae</taxon>
        <taxon>Streptophyta</taxon>
        <taxon>Embryophyta</taxon>
        <taxon>Tracheophyta</taxon>
        <taxon>Spermatophyta</taxon>
        <taxon>Magnoliopsida</taxon>
        <taxon>eudicotyledons</taxon>
        <taxon>Gunneridae</taxon>
        <taxon>Pentapetalae</taxon>
        <taxon>rosids</taxon>
        <taxon>malvids</taxon>
        <taxon>Brassicales</taxon>
        <taxon>Brassicaceae</taxon>
        <taxon>Coluteocarpeae</taxon>
        <taxon>Microthlaspi</taxon>
    </lineage>
</organism>
<keyword evidence="2" id="KW-1185">Reference proteome</keyword>
<sequence length="107" mass="12478">MAFCRNSVYTSDYEGIERNTNFRTYLGKRGVGIPKRCRCGGDVDLRTAHDGRKFFECTNDTMDGQAHVKTWWEEAITEQFDELYNELDENKFFRCFKPLIPAHIIAA</sequence>
<gene>
    <name evidence="1" type="ORF">MERR_LOCUS20819</name>
</gene>
<comment type="caution">
    <text evidence="1">The sequence shown here is derived from an EMBL/GenBank/DDBJ whole genome shotgun (WGS) entry which is preliminary data.</text>
</comment>
<dbReference type="EMBL" id="CACVBM020001134">
    <property type="protein sequence ID" value="CAA7033584.1"/>
    <property type="molecule type" value="Genomic_DNA"/>
</dbReference>
<reference evidence="1" key="1">
    <citation type="submission" date="2020-01" db="EMBL/GenBank/DDBJ databases">
        <authorList>
            <person name="Mishra B."/>
        </authorList>
    </citation>
    <scope>NUCLEOTIDE SEQUENCE [LARGE SCALE GENOMIC DNA]</scope>
</reference>
<dbReference type="Proteomes" id="UP000467841">
    <property type="component" value="Unassembled WGS sequence"/>
</dbReference>
<evidence type="ECO:0000313" key="2">
    <source>
        <dbReference type="Proteomes" id="UP000467841"/>
    </source>
</evidence>
<dbReference type="AlphaFoldDB" id="A0A6D2J3D7"/>
<accession>A0A6D2J3D7</accession>
<protein>
    <submittedName>
        <fullName evidence="1">Uncharacterized protein</fullName>
    </submittedName>
</protein>